<comment type="similarity">
    <text evidence="9 11">Belongs to the fluoride channel Fluc/FEX (TC 1.A.43) family.</text>
</comment>
<dbReference type="GO" id="GO:0046872">
    <property type="term" value="F:metal ion binding"/>
    <property type="evidence" value="ECO:0007669"/>
    <property type="project" value="UniProtKB-KW"/>
</dbReference>
<keyword evidence="6 11" id="KW-0406">Ion transport</keyword>
<feature type="transmembrane region" description="Helical" evidence="11">
    <location>
        <begin position="98"/>
        <end position="119"/>
    </location>
</feature>
<keyword evidence="4 11" id="KW-0812">Transmembrane</keyword>
<name>A0A562RNR4_9BACT</name>
<dbReference type="HAMAP" id="MF_00454">
    <property type="entry name" value="FluC"/>
    <property type="match status" value="1"/>
</dbReference>
<keyword evidence="13" id="KW-1185">Reference proteome</keyword>
<keyword evidence="7 11" id="KW-0472">Membrane</keyword>
<comment type="function">
    <text evidence="11">Fluoride-specific ion channel. Important for reducing fluoride concentration in the cell, thus reducing its toxicity.</text>
</comment>
<dbReference type="AlphaFoldDB" id="A0A562RNR4"/>
<gene>
    <name evidence="11" type="primary">fluC</name>
    <name evidence="11" type="synonym">crcB</name>
    <name evidence="12" type="ORF">LZ24_02141</name>
</gene>
<evidence type="ECO:0000256" key="6">
    <source>
        <dbReference type="ARBA" id="ARBA00023065"/>
    </source>
</evidence>
<proteinExistence type="inferred from homology"/>
<comment type="subcellular location">
    <subcellularLocation>
        <location evidence="1 11">Cell membrane</location>
        <topology evidence="1 11">Multi-pass membrane protein</topology>
    </subcellularLocation>
</comment>
<comment type="catalytic activity">
    <reaction evidence="10">
        <text>fluoride(in) = fluoride(out)</text>
        <dbReference type="Rhea" id="RHEA:76159"/>
        <dbReference type="ChEBI" id="CHEBI:17051"/>
    </reaction>
    <physiologicalReaction direction="left-to-right" evidence="10">
        <dbReference type="Rhea" id="RHEA:76160"/>
    </physiologicalReaction>
</comment>
<dbReference type="InterPro" id="IPR003691">
    <property type="entry name" value="FluC"/>
</dbReference>
<evidence type="ECO:0000256" key="3">
    <source>
        <dbReference type="ARBA" id="ARBA00022519"/>
    </source>
</evidence>
<evidence type="ECO:0000256" key="4">
    <source>
        <dbReference type="ARBA" id="ARBA00022692"/>
    </source>
</evidence>
<dbReference type="GO" id="GO:0062054">
    <property type="term" value="F:fluoride channel activity"/>
    <property type="evidence" value="ECO:0007669"/>
    <property type="project" value="UniProtKB-UniRule"/>
</dbReference>
<dbReference type="GO" id="GO:0140114">
    <property type="term" value="P:cellular detoxification of fluoride"/>
    <property type="evidence" value="ECO:0007669"/>
    <property type="project" value="UniProtKB-UniRule"/>
</dbReference>
<keyword evidence="8 11" id="KW-0407">Ion channel</keyword>
<keyword evidence="5 11" id="KW-1133">Transmembrane helix</keyword>
<feature type="transmembrane region" description="Helical" evidence="11">
    <location>
        <begin position="68"/>
        <end position="86"/>
    </location>
</feature>
<evidence type="ECO:0000256" key="11">
    <source>
        <dbReference type="HAMAP-Rule" id="MF_00454"/>
    </source>
</evidence>
<dbReference type="Proteomes" id="UP000318307">
    <property type="component" value="Unassembled WGS sequence"/>
</dbReference>
<dbReference type="Pfam" id="PF02537">
    <property type="entry name" value="CRCB"/>
    <property type="match status" value="1"/>
</dbReference>
<protein>
    <recommendedName>
        <fullName evidence="11">Fluoride-specific ion channel FluC</fullName>
    </recommendedName>
</protein>
<evidence type="ECO:0000313" key="12">
    <source>
        <dbReference type="EMBL" id="TWI70721.1"/>
    </source>
</evidence>
<dbReference type="PANTHER" id="PTHR28259">
    <property type="entry name" value="FLUORIDE EXPORT PROTEIN 1-RELATED"/>
    <property type="match status" value="1"/>
</dbReference>
<keyword evidence="11" id="KW-0915">Sodium</keyword>
<feature type="binding site" evidence="11">
    <location>
        <position position="79"/>
    </location>
    <ligand>
        <name>Na(+)</name>
        <dbReference type="ChEBI" id="CHEBI:29101"/>
        <note>structural</note>
    </ligand>
</feature>
<reference evidence="12 13" key="1">
    <citation type="submission" date="2019-07" db="EMBL/GenBank/DDBJ databases">
        <title>Genome sequencing of 100 strains of the haloalkaliphilic chemolithoautotrophic sulfur-oxidizing bacterium Thioalkalivibrio.</title>
        <authorList>
            <person name="Muyzer G."/>
        </authorList>
    </citation>
    <scope>NUCLEOTIDE SEQUENCE [LARGE SCALE GENOMIC DNA]</scope>
    <source>
        <strain evidence="12 13">ASO4-4</strain>
    </source>
</reference>
<evidence type="ECO:0000256" key="9">
    <source>
        <dbReference type="ARBA" id="ARBA00035120"/>
    </source>
</evidence>
<keyword evidence="2 11" id="KW-1003">Cell membrane</keyword>
<comment type="caution">
    <text evidence="12">The sequence shown here is derived from an EMBL/GenBank/DDBJ whole genome shotgun (WGS) entry which is preliminary data.</text>
</comment>
<dbReference type="RefSeq" id="WP_144685268.1">
    <property type="nucleotide sequence ID" value="NZ_VLLC01000016.1"/>
</dbReference>
<dbReference type="NCBIfam" id="TIGR00494">
    <property type="entry name" value="crcB"/>
    <property type="match status" value="1"/>
</dbReference>
<feature type="binding site" evidence="11">
    <location>
        <position position="76"/>
    </location>
    <ligand>
        <name>Na(+)</name>
        <dbReference type="ChEBI" id="CHEBI:29101"/>
        <note>structural</note>
    </ligand>
</feature>
<dbReference type="OrthoDB" id="9806299at2"/>
<evidence type="ECO:0000256" key="2">
    <source>
        <dbReference type="ARBA" id="ARBA00022475"/>
    </source>
</evidence>
<accession>A0A562RNR4</accession>
<keyword evidence="11" id="KW-0479">Metal-binding</keyword>
<sequence>MVQKILMVALGGALGTLCRYGLCTGVHALLGRNFPWGTATVNLLGCFMFGLIWVMAEEKNMISESLRIMLLVGFMGAFTTFSTFIFENSGLIHHGEWIRLMANLAGQNLLGFMALYLGYSLGRLL</sequence>
<evidence type="ECO:0000256" key="5">
    <source>
        <dbReference type="ARBA" id="ARBA00022989"/>
    </source>
</evidence>
<evidence type="ECO:0000256" key="1">
    <source>
        <dbReference type="ARBA" id="ARBA00004651"/>
    </source>
</evidence>
<evidence type="ECO:0000313" key="13">
    <source>
        <dbReference type="Proteomes" id="UP000318307"/>
    </source>
</evidence>
<dbReference type="EMBL" id="VLLC01000016">
    <property type="protein sequence ID" value="TWI70721.1"/>
    <property type="molecule type" value="Genomic_DNA"/>
</dbReference>
<evidence type="ECO:0000256" key="7">
    <source>
        <dbReference type="ARBA" id="ARBA00023136"/>
    </source>
</evidence>
<dbReference type="PANTHER" id="PTHR28259:SF1">
    <property type="entry name" value="FLUORIDE EXPORT PROTEIN 1-RELATED"/>
    <property type="match status" value="1"/>
</dbReference>
<feature type="transmembrane region" description="Helical" evidence="11">
    <location>
        <begin position="33"/>
        <end position="56"/>
    </location>
</feature>
<evidence type="ECO:0000256" key="8">
    <source>
        <dbReference type="ARBA" id="ARBA00023303"/>
    </source>
</evidence>
<organism evidence="12 13">
    <name type="scientific">Desulfobotulus alkaliphilus</name>
    <dbReference type="NCBI Taxonomy" id="622671"/>
    <lineage>
        <taxon>Bacteria</taxon>
        <taxon>Pseudomonadati</taxon>
        <taxon>Thermodesulfobacteriota</taxon>
        <taxon>Desulfobacteria</taxon>
        <taxon>Desulfobacterales</taxon>
        <taxon>Desulfobacteraceae</taxon>
        <taxon>Desulfobotulus</taxon>
    </lineage>
</organism>
<keyword evidence="11" id="KW-0813">Transport</keyword>
<evidence type="ECO:0000256" key="10">
    <source>
        <dbReference type="ARBA" id="ARBA00035585"/>
    </source>
</evidence>
<comment type="activity regulation">
    <text evidence="11">Na(+) is not transported, but it plays an essential structural role and its presence is essential for fluoride channel function.</text>
</comment>
<keyword evidence="3" id="KW-0997">Cell inner membrane</keyword>
<dbReference type="GO" id="GO:0005886">
    <property type="term" value="C:plasma membrane"/>
    <property type="evidence" value="ECO:0007669"/>
    <property type="project" value="UniProtKB-SubCell"/>
</dbReference>